<dbReference type="Gene3D" id="2.170.270.10">
    <property type="entry name" value="SET domain"/>
    <property type="match status" value="1"/>
</dbReference>
<dbReference type="Gene3D" id="1.25.40.10">
    <property type="entry name" value="Tetratricopeptide repeat domain"/>
    <property type="match status" value="1"/>
</dbReference>
<dbReference type="OrthoDB" id="265717at2759"/>
<dbReference type="AlphaFoldDB" id="A0A3S3P2Q3"/>
<dbReference type="Proteomes" id="UP000285301">
    <property type="component" value="Unassembled WGS sequence"/>
</dbReference>
<feature type="non-terminal residue" evidence="2">
    <location>
        <position position="1"/>
    </location>
</feature>
<dbReference type="InterPro" id="IPR046341">
    <property type="entry name" value="SET_dom_sf"/>
</dbReference>
<evidence type="ECO:0000313" key="2">
    <source>
        <dbReference type="EMBL" id="RWS13534.1"/>
    </source>
</evidence>
<keyword evidence="3" id="KW-1185">Reference proteome</keyword>
<dbReference type="EMBL" id="NCKU01001141">
    <property type="protein sequence ID" value="RWS12992.1"/>
    <property type="molecule type" value="Genomic_DNA"/>
</dbReference>
<dbReference type="PANTHER" id="PTHR12197">
    <property type="entry name" value="HISTONE-LYSINE N-METHYLTRANSFERASE SMYD"/>
    <property type="match status" value="1"/>
</dbReference>
<dbReference type="InterPro" id="IPR011990">
    <property type="entry name" value="TPR-like_helical_dom_sf"/>
</dbReference>
<proteinExistence type="predicted"/>
<dbReference type="STRING" id="1965070.A0A3S3P2Q3"/>
<dbReference type="PANTHER" id="PTHR12197:SF251">
    <property type="entry name" value="EG:BACR7C10.4 PROTEIN"/>
    <property type="match status" value="1"/>
</dbReference>
<dbReference type="SUPFAM" id="SSF82199">
    <property type="entry name" value="SET domain"/>
    <property type="match status" value="1"/>
</dbReference>
<name>A0A3S3P2Q3_9ACAR</name>
<organism evidence="2 3">
    <name type="scientific">Dinothrombium tinctorium</name>
    <dbReference type="NCBI Taxonomy" id="1965070"/>
    <lineage>
        <taxon>Eukaryota</taxon>
        <taxon>Metazoa</taxon>
        <taxon>Ecdysozoa</taxon>
        <taxon>Arthropoda</taxon>
        <taxon>Chelicerata</taxon>
        <taxon>Arachnida</taxon>
        <taxon>Acari</taxon>
        <taxon>Acariformes</taxon>
        <taxon>Trombidiformes</taxon>
        <taxon>Prostigmata</taxon>
        <taxon>Anystina</taxon>
        <taxon>Parasitengona</taxon>
        <taxon>Trombidioidea</taxon>
        <taxon>Trombidiidae</taxon>
        <taxon>Dinothrombium</taxon>
    </lineage>
</organism>
<reference evidence="2" key="2">
    <citation type="submission" date="2018-11" db="EMBL/GenBank/DDBJ databases">
        <title>Trombidioid mite genomics.</title>
        <authorList>
            <person name="Dong X."/>
        </authorList>
    </citation>
    <scope>NUCLEOTIDE SEQUENCE</scope>
    <source>
        <strain evidence="2">UoL-WK</strain>
    </source>
</reference>
<reference evidence="2 3" key="1">
    <citation type="journal article" date="2018" name="Gigascience">
        <title>Genomes of trombidid mites reveal novel predicted allergens and laterally-transferred genes associated with secondary metabolism.</title>
        <authorList>
            <person name="Dong X."/>
            <person name="Chaisiri K."/>
            <person name="Xia D."/>
            <person name="Armstrong S.D."/>
            <person name="Fang Y."/>
            <person name="Donnelly M.J."/>
            <person name="Kadowaki T."/>
            <person name="McGarry J.W."/>
            <person name="Darby A.C."/>
            <person name="Makepeace B.L."/>
        </authorList>
    </citation>
    <scope>NUCLEOTIDE SEQUENCE [LARGE SCALE GENOMIC DNA]</scope>
    <source>
        <strain evidence="2">UoL-WK</strain>
    </source>
</reference>
<evidence type="ECO:0000313" key="1">
    <source>
        <dbReference type="EMBL" id="RWS12992.1"/>
    </source>
</evidence>
<dbReference type="InterPro" id="IPR050869">
    <property type="entry name" value="H3K4_H4K5_MeTrfase"/>
</dbReference>
<dbReference type="GO" id="GO:0005634">
    <property type="term" value="C:nucleus"/>
    <property type="evidence" value="ECO:0007669"/>
    <property type="project" value="TreeGrafter"/>
</dbReference>
<dbReference type="GO" id="GO:0008168">
    <property type="term" value="F:methyltransferase activity"/>
    <property type="evidence" value="ECO:0007669"/>
    <property type="project" value="UniProtKB-KW"/>
</dbReference>
<evidence type="ECO:0000313" key="3">
    <source>
        <dbReference type="Proteomes" id="UP000285301"/>
    </source>
</evidence>
<sequence>RKGERLHSYECPVMVERPLRTLSRLIARVIQRQEEDAYVYDQVGAYKRTWNDLMDQLEIILKRDLDIAEIIKIYGKVLVNSFAVQNDLLQPIGRAIYLGASIFDHSCIPQAAFTFIGTTIYVKAITDINTTDVREIRISYINEMETTKDRVLNLQANYYFKCDCKRCNEQDDEFWLEVSKWREICDHFDKLNLDAVTLFEKREQFEENNVVAHARDNALDCRRDRFLNHSNDKKLNFVDLLMKGLQSSEQQYATKAIEAIDADERDRLISCSNVLAVRICDLLSIVERDLELSLKVIERYRQYYGSKHPRLALKLYLTSIDCKDPVLRQKLLIEAQNIALTILPSLAERQQLIKSSQNTAASSNTFDETESVTPVRRCGTRRSRSASRFESSRTCNSINPIYTTFYPTLLSRVENELKLAQRAIVQPRISYSGSGIQHHYLYTVSKPTTSLPNFTAGSKYKRSSHSLTRNFYRTSQTRNVVANLSNVYHKIRTKYVLKYPTLFAHLY</sequence>
<comment type="caution">
    <text evidence="2">The sequence shown here is derived from an EMBL/GenBank/DDBJ whole genome shotgun (WGS) entry which is preliminary data.</text>
</comment>
<keyword evidence="2" id="KW-0808">Transferase</keyword>
<dbReference type="GO" id="GO:0032259">
    <property type="term" value="P:methylation"/>
    <property type="evidence" value="ECO:0007669"/>
    <property type="project" value="UniProtKB-KW"/>
</dbReference>
<dbReference type="EMBL" id="NCKU01000957">
    <property type="protein sequence ID" value="RWS13534.1"/>
    <property type="molecule type" value="Genomic_DNA"/>
</dbReference>
<keyword evidence="2" id="KW-0489">Methyltransferase</keyword>
<protein>
    <submittedName>
        <fullName evidence="2">Histone-lysine N-methyltransferase SMYD3-like protein</fullName>
    </submittedName>
</protein>
<accession>A0A3S3P2Q3</accession>
<gene>
    <name evidence="2" type="ORF">B4U79_18965</name>
    <name evidence="1" type="ORF">B4U79_18976</name>
</gene>